<evidence type="ECO:0000256" key="1">
    <source>
        <dbReference type="SAM" id="Coils"/>
    </source>
</evidence>
<keyword evidence="3" id="KW-1185">Reference proteome</keyword>
<dbReference type="Proteomes" id="UP000242146">
    <property type="component" value="Unassembled WGS sequence"/>
</dbReference>
<gene>
    <name evidence="2" type="ORF">DM01DRAFT_1134235</name>
</gene>
<proteinExistence type="predicted"/>
<accession>A0A1X2G8W9</accession>
<keyword evidence="1" id="KW-0175">Coiled coil</keyword>
<sequence length="122" mass="14675">MVRYLLPLLFRLHLAPNCEQRYHASKIKAAKREAVRQYKSKQLKGRWNHVRNALRKQKWELEKKPKQNKLSNRQRDGYHNRIDYLQSVLDKVKQELDELKASQSKQDQQVHPHTPPFNIVLL</sequence>
<evidence type="ECO:0000313" key="3">
    <source>
        <dbReference type="Proteomes" id="UP000242146"/>
    </source>
</evidence>
<protein>
    <submittedName>
        <fullName evidence="2">Uncharacterized protein</fullName>
    </submittedName>
</protein>
<dbReference type="EMBL" id="MCGT01000031">
    <property type="protein sequence ID" value="ORX47994.1"/>
    <property type="molecule type" value="Genomic_DNA"/>
</dbReference>
<comment type="caution">
    <text evidence="2">The sequence shown here is derived from an EMBL/GenBank/DDBJ whole genome shotgun (WGS) entry which is preliminary data.</text>
</comment>
<feature type="coiled-coil region" evidence="1">
    <location>
        <begin position="82"/>
        <end position="109"/>
    </location>
</feature>
<organism evidence="2 3">
    <name type="scientific">Hesseltinella vesiculosa</name>
    <dbReference type="NCBI Taxonomy" id="101127"/>
    <lineage>
        <taxon>Eukaryota</taxon>
        <taxon>Fungi</taxon>
        <taxon>Fungi incertae sedis</taxon>
        <taxon>Mucoromycota</taxon>
        <taxon>Mucoromycotina</taxon>
        <taxon>Mucoromycetes</taxon>
        <taxon>Mucorales</taxon>
        <taxon>Cunninghamellaceae</taxon>
        <taxon>Hesseltinella</taxon>
    </lineage>
</organism>
<evidence type="ECO:0000313" key="2">
    <source>
        <dbReference type="EMBL" id="ORX47994.1"/>
    </source>
</evidence>
<name>A0A1X2G8W9_9FUNG</name>
<reference evidence="2 3" key="1">
    <citation type="submission" date="2016-07" db="EMBL/GenBank/DDBJ databases">
        <title>Pervasive Adenine N6-methylation of Active Genes in Fungi.</title>
        <authorList>
            <consortium name="DOE Joint Genome Institute"/>
            <person name="Mondo S.J."/>
            <person name="Dannebaum R.O."/>
            <person name="Kuo R.C."/>
            <person name="Labutti K."/>
            <person name="Haridas S."/>
            <person name="Kuo A."/>
            <person name="Salamov A."/>
            <person name="Ahrendt S.R."/>
            <person name="Lipzen A."/>
            <person name="Sullivan W."/>
            <person name="Andreopoulos W.B."/>
            <person name="Clum A."/>
            <person name="Lindquist E."/>
            <person name="Daum C."/>
            <person name="Ramamoorthy G.K."/>
            <person name="Gryganskyi A."/>
            <person name="Culley D."/>
            <person name="Magnuson J.K."/>
            <person name="James T.Y."/>
            <person name="O'Malley M.A."/>
            <person name="Stajich J.E."/>
            <person name="Spatafora J.W."/>
            <person name="Visel A."/>
            <person name="Grigoriev I.V."/>
        </authorList>
    </citation>
    <scope>NUCLEOTIDE SEQUENCE [LARGE SCALE GENOMIC DNA]</scope>
    <source>
        <strain evidence="2 3">NRRL 3301</strain>
    </source>
</reference>
<dbReference type="AlphaFoldDB" id="A0A1X2G8W9"/>